<dbReference type="GO" id="GO:0008061">
    <property type="term" value="F:chitin binding"/>
    <property type="evidence" value="ECO:0007669"/>
    <property type="project" value="InterPro"/>
</dbReference>
<dbReference type="PANTHER" id="PTHR11177:SF308">
    <property type="entry name" value="CHITINASE A"/>
    <property type="match status" value="1"/>
</dbReference>
<dbReference type="Pfam" id="PF06483">
    <property type="entry name" value="ChiC"/>
    <property type="match status" value="1"/>
</dbReference>
<dbReference type="InterPro" id="IPR009470">
    <property type="entry name" value="Chi_C"/>
</dbReference>
<dbReference type="SUPFAM" id="SSF51055">
    <property type="entry name" value="Carbohydrate binding domain"/>
    <property type="match status" value="2"/>
</dbReference>
<dbReference type="Gene3D" id="2.10.10.20">
    <property type="entry name" value="Carbohydrate-binding module superfamily 5/12"/>
    <property type="match status" value="2"/>
</dbReference>
<dbReference type="AlphaFoldDB" id="A0A2M9CEB7"/>
<dbReference type="GO" id="GO:0005576">
    <property type="term" value="C:extracellular region"/>
    <property type="evidence" value="ECO:0007669"/>
    <property type="project" value="InterPro"/>
</dbReference>
<keyword evidence="2" id="KW-0146">Chitin degradation</keyword>
<dbReference type="InterPro" id="IPR001223">
    <property type="entry name" value="Glyco_hydro18_cat"/>
</dbReference>
<keyword evidence="1 5" id="KW-0378">Hydrolase</keyword>
<dbReference type="GO" id="GO:0030246">
    <property type="term" value="F:carbohydrate binding"/>
    <property type="evidence" value="ECO:0007669"/>
    <property type="project" value="InterPro"/>
</dbReference>
<proteinExistence type="predicted"/>
<dbReference type="GO" id="GO:0005975">
    <property type="term" value="P:carbohydrate metabolic process"/>
    <property type="evidence" value="ECO:0007669"/>
    <property type="project" value="InterPro"/>
</dbReference>
<feature type="domain" description="GH18" evidence="8">
    <location>
        <begin position="186"/>
        <end position="654"/>
    </location>
</feature>
<evidence type="ECO:0000256" key="7">
    <source>
        <dbReference type="SAM" id="SignalP"/>
    </source>
</evidence>
<evidence type="ECO:0000256" key="4">
    <source>
        <dbReference type="ARBA" id="ARBA00023295"/>
    </source>
</evidence>
<dbReference type="Proteomes" id="UP000231693">
    <property type="component" value="Unassembled WGS sequence"/>
</dbReference>
<dbReference type="SUPFAM" id="SSF54556">
    <property type="entry name" value="Chitinase insertion domain"/>
    <property type="match status" value="1"/>
</dbReference>
<keyword evidence="4 5" id="KW-0326">Glycosidase</keyword>
<dbReference type="Gene3D" id="3.10.50.10">
    <property type="match status" value="1"/>
</dbReference>
<dbReference type="InterPro" id="IPR029070">
    <property type="entry name" value="Chitinase_insertion_sf"/>
</dbReference>
<dbReference type="InterPro" id="IPR017853">
    <property type="entry name" value="GH"/>
</dbReference>
<keyword evidence="7" id="KW-0732">Signal</keyword>
<dbReference type="GO" id="GO:0006032">
    <property type="term" value="P:chitin catabolic process"/>
    <property type="evidence" value="ECO:0007669"/>
    <property type="project" value="UniProtKB-KW"/>
</dbReference>
<dbReference type="PROSITE" id="PS01095">
    <property type="entry name" value="GH18_1"/>
    <property type="match status" value="1"/>
</dbReference>
<evidence type="ECO:0000256" key="2">
    <source>
        <dbReference type="ARBA" id="ARBA00023024"/>
    </source>
</evidence>
<dbReference type="CDD" id="cd12215">
    <property type="entry name" value="ChiC_BD"/>
    <property type="match status" value="2"/>
</dbReference>
<dbReference type="SMART" id="SM00495">
    <property type="entry name" value="ChtBD3"/>
    <property type="match status" value="2"/>
</dbReference>
<feature type="region of interest" description="Disordered" evidence="6">
    <location>
        <begin position="73"/>
        <end position="161"/>
    </location>
</feature>
<evidence type="ECO:0000256" key="1">
    <source>
        <dbReference type="ARBA" id="ARBA00022801"/>
    </source>
</evidence>
<dbReference type="Gene3D" id="3.20.20.80">
    <property type="entry name" value="Glycosidases"/>
    <property type="match status" value="1"/>
</dbReference>
<keyword evidence="10" id="KW-1185">Reference proteome</keyword>
<organism evidence="9 10">
    <name type="scientific">Sediminihabitans luteus</name>
    <dbReference type="NCBI Taxonomy" id="1138585"/>
    <lineage>
        <taxon>Bacteria</taxon>
        <taxon>Bacillati</taxon>
        <taxon>Actinomycetota</taxon>
        <taxon>Actinomycetes</taxon>
        <taxon>Micrococcales</taxon>
        <taxon>Cellulomonadaceae</taxon>
        <taxon>Sediminihabitans</taxon>
    </lineage>
</organism>
<dbReference type="Pfam" id="PF00704">
    <property type="entry name" value="Glyco_hydro_18"/>
    <property type="match status" value="1"/>
</dbReference>
<dbReference type="GO" id="GO:0004553">
    <property type="term" value="F:hydrolase activity, hydrolyzing O-glycosyl compounds"/>
    <property type="evidence" value="ECO:0007669"/>
    <property type="project" value="InterPro"/>
</dbReference>
<feature type="chain" id="PRO_5014974175" evidence="7">
    <location>
        <begin position="34"/>
        <end position="883"/>
    </location>
</feature>
<evidence type="ECO:0000256" key="5">
    <source>
        <dbReference type="RuleBase" id="RU000489"/>
    </source>
</evidence>
<dbReference type="InterPro" id="IPR003610">
    <property type="entry name" value="CBM5/12"/>
</dbReference>
<dbReference type="PANTHER" id="PTHR11177">
    <property type="entry name" value="CHITINASE"/>
    <property type="match status" value="1"/>
</dbReference>
<feature type="compositionally biased region" description="Low complexity" evidence="6">
    <location>
        <begin position="90"/>
        <end position="145"/>
    </location>
</feature>
<evidence type="ECO:0000313" key="9">
    <source>
        <dbReference type="EMBL" id="PJJ70286.1"/>
    </source>
</evidence>
<dbReference type="SUPFAM" id="SSF51445">
    <property type="entry name" value="(Trans)glycosidases"/>
    <property type="match status" value="1"/>
</dbReference>
<keyword evidence="3" id="KW-0119">Carbohydrate metabolism</keyword>
<name>A0A2M9CEB7_9CELL</name>
<keyword evidence="2" id="KW-0624">Polysaccharide degradation</keyword>
<sequence length="883" mass="93319">MLPISKRARAAASLTTAVAVLATSLVAATSALAATPATACAPTWSASASYTGGSVVSLDSVNYKASWWTTNEKPGSAQWGPWASQGACGTSTPTPTATATSTPKPTVTPTATATPTPTATATSTPKPTVTPTVTPTPTPTATTAPNANPDEKCRPDGMAPTPGVKTPYCDVYDEQGREKLPNSLDRRVIGYFTNWRTGKNGQPQYLASDIPWTKLSHINYAFAHIGSDNKISVNANAAGNASTDMTWPGVKGAEMDPAYSYKGHFNLLSKYKKANPGVKVLPAVGGWAETGGYFDASGNRVASGGFYTMTESQAKIDTFADSTVAFIRQYGFDGIDIDYEYPTSNKSAGNPDDFAFSDARRGQVFDGYVALMKTLREKLDKAGAEDGEYYMLTTATPSSGWLLRGMEVYQITQYADYVNMMTYDLHGAWNEFVGGNGALYDDGKDPELAAGGVYTAYKGIGYLNADWASHYFRGAMQAGRINMGVPFYTRGFQNVTGGTYGMGGTAKAPAGFNCPAGTNNKCGYGAEGIDNLWYDSDPQGNAVPAGVNPIWHVLNLEKGVVGDYAAAYKVPTKITGTYERHFDTVTKNEWWWNATTKTFLSGDSDAAITAKADYVNSTGLGGLMIWELAGDYSYNTTKGQYEMGHTLVDLMHTKFASATPYGATKANADRAMPTQALDLSLDYTEFALGDNNYPINPKIVFTNHGKNDIPAGSVISFQYGTTDTGEISDWSGYKTTTTAKGHTGSNVGGLKGDFHTAEFVVPTGGIPAGGSITNQMKWALPVAQFSNLIVTIGDKKFSTTYDHPRGVTVVDAPAATTGGGTGTGTGTGGTGTCSGAAWDAATAYSGGAKVSYQGREWTARYWTQGNTPSTATTYGPWADAGAC</sequence>
<evidence type="ECO:0000256" key="3">
    <source>
        <dbReference type="ARBA" id="ARBA00023277"/>
    </source>
</evidence>
<dbReference type="InterPro" id="IPR036573">
    <property type="entry name" value="CBM_sf_5/12"/>
</dbReference>
<dbReference type="PROSITE" id="PS51910">
    <property type="entry name" value="GH18_2"/>
    <property type="match status" value="1"/>
</dbReference>
<dbReference type="InterPro" id="IPR050314">
    <property type="entry name" value="Glycosyl_Hydrlase_18"/>
</dbReference>
<comment type="caution">
    <text evidence="9">The sequence shown here is derived from an EMBL/GenBank/DDBJ whole genome shotgun (WGS) entry which is preliminary data.</text>
</comment>
<evidence type="ECO:0000259" key="8">
    <source>
        <dbReference type="PROSITE" id="PS51910"/>
    </source>
</evidence>
<evidence type="ECO:0000256" key="6">
    <source>
        <dbReference type="SAM" id="MobiDB-lite"/>
    </source>
</evidence>
<feature type="signal peptide" evidence="7">
    <location>
        <begin position="1"/>
        <end position="33"/>
    </location>
</feature>
<dbReference type="Pfam" id="PF02839">
    <property type="entry name" value="CBM_5_12"/>
    <property type="match status" value="1"/>
</dbReference>
<dbReference type="SMART" id="SM00636">
    <property type="entry name" value="Glyco_18"/>
    <property type="match status" value="1"/>
</dbReference>
<reference evidence="9 10" key="1">
    <citation type="submission" date="2017-11" db="EMBL/GenBank/DDBJ databases">
        <title>Genomic Encyclopedia of Archaeal and Bacterial Type Strains, Phase II (KMG-II): From Individual Species to Whole Genera.</title>
        <authorList>
            <person name="Goeker M."/>
        </authorList>
    </citation>
    <scope>NUCLEOTIDE SEQUENCE [LARGE SCALE GENOMIC DNA]</scope>
    <source>
        <strain evidence="9 10">DSM 25478</strain>
    </source>
</reference>
<accession>A0A2M9CEB7</accession>
<protein>
    <submittedName>
        <fullName evidence="9">Chitinase</fullName>
    </submittedName>
</protein>
<evidence type="ECO:0000313" key="10">
    <source>
        <dbReference type="Proteomes" id="UP000231693"/>
    </source>
</evidence>
<dbReference type="InterPro" id="IPR011583">
    <property type="entry name" value="Chitinase_II/V-like_cat"/>
</dbReference>
<gene>
    <name evidence="9" type="ORF">CLV28_2117</name>
</gene>
<dbReference type="EMBL" id="PGFE01000003">
    <property type="protein sequence ID" value="PJJ70286.1"/>
    <property type="molecule type" value="Genomic_DNA"/>
</dbReference>
<dbReference type="InterPro" id="IPR001579">
    <property type="entry name" value="Glyco_hydro_18_chit_AS"/>
</dbReference>
<dbReference type="CDD" id="cd06548">
    <property type="entry name" value="GH18_chitinase"/>
    <property type="match status" value="1"/>
</dbReference>